<evidence type="ECO:0000256" key="1">
    <source>
        <dbReference type="SAM" id="MobiDB-lite"/>
    </source>
</evidence>
<name>A0A9Q3BNY8_9BASI</name>
<dbReference type="AlphaFoldDB" id="A0A9Q3BNY8"/>
<feature type="region of interest" description="Disordered" evidence="1">
    <location>
        <begin position="19"/>
        <end position="74"/>
    </location>
</feature>
<dbReference type="EMBL" id="AVOT02001892">
    <property type="protein sequence ID" value="MBW0468530.1"/>
    <property type="molecule type" value="Genomic_DNA"/>
</dbReference>
<comment type="caution">
    <text evidence="2">The sequence shown here is derived from an EMBL/GenBank/DDBJ whole genome shotgun (WGS) entry which is preliminary data.</text>
</comment>
<accession>A0A9Q3BNY8</accession>
<evidence type="ECO:0000313" key="3">
    <source>
        <dbReference type="Proteomes" id="UP000765509"/>
    </source>
</evidence>
<dbReference type="Proteomes" id="UP000765509">
    <property type="component" value="Unassembled WGS sequence"/>
</dbReference>
<evidence type="ECO:0000313" key="2">
    <source>
        <dbReference type="EMBL" id="MBW0468530.1"/>
    </source>
</evidence>
<protein>
    <submittedName>
        <fullName evidence="2">Uncharacterized protein</fullName>
    </submittedName>
</protein>
<sequence length="115" mass="12380">MAVISRNVLFHESCFPSISSISPTAQIPDFSTPFPYSDSIPQAQPTATPTERNANPEETDPARETEESFAEASGMNPEKINLLVHDIQPLSGAILILPTSANTVVGQEQTSHKMG</sequence>
<reference evidence="2" key="1">
    <citation type="submission" date="2021-03" db="EMBL/GenBank/DDBJ databases">
        <title>Draft genome sequence of rust myrtle Austropuccinia psidii MF-1, a brazilian biotype.</title>
        <authorList>
            <person name="Quecine M.C."/>
            <person name="Pachon D.M.R."/>
            <person name="Bonatelli M.L."/>
            <person name="Correr F.H."/>
            <person name="Franceschini L.M."/>
            <person name="Leite T.F."/>
            <person name="Margarido G.R.A."/>
            <person name="Almeida C.A."/>
            <person name="Ferrarezi J.A."/>
            <person name="Labate C.A."/>
        </authorList>
    </citation>
    <scope>NUCLEOTIDE SEQUENCE</scope>
    <source>
        <strain evidence="2">MF-1</strain>
    </source>
</reference>
<gene>
    <name evidence="2" type="ORF">O181_008245</name>
</gene>
<organism evidence="2 3">
    <name type="scientific">Austropuccinia psidii MF-1</name>
    <dbReference type="NCBI Taxonomy" id="1389203"/>
    <lineage>
        <taxon>Eukaryota</taxon>
        <taxon>Fungi</taxon>
        <taxon>Dikarya</taxon>
        <taxon>Basidiomycota</taxon>
        <taxon>Pucciniomycotina</taxon>
        <taxon>Pucciniomycetes</taxon>
        <taxon>Pucciniales</taxon>
        <taxon>Sphaerophragmiaceae</taxon>
        <taxon>Austropuccinia</taxon>
    </lineage>
</organism>
<proteinExistence type="predicted"/>
<keyword evidence="3" id="KW-1185">Reference proteome</keyword>
<feature type="compositionally biased region" description="Polar residues" evidence="1">
    <location>
        <begin position="39"/>
        <end position="53"/>
    </location>
</feature>